<evidence type="ECO:0000313" key="2">
    <source>
        <dbReference type="EMBL" id="ABM94189.1"/>
    </source>
</evidence>
<keyword evidence="1" id="KW-0732">Signal</keyword>
<dbReference type="RefSeq" id="WP_011828826.1">
    <property type="nucleotide sequence ID" value="NC_008825.1"/>
</dbReference>
<dbReference type="AlphaFoldDB" id="A2SF50"/>
<gene>
    <name evidence="2" type="ordered locus">Mpe_A1227</name>
</gene>
<evidence type="ECO:0000256" key="1">
    <source>
        <dbReference type="SAM" id="SignalP"/>
    </source>
</evidence>
<feature type="signal peptide" evidence="1">
    <location>
        <begin position="1"/>
        <end position="24"/>
    </location>
</feature>
<evidence type="ECO:0000313" key="3">
    <source>
        <dbReference type="Proteomes" id="UP000000366"/>
    </source>
</evidence>
<organism evidence="2 3">
    <name type="scientific">Methylibium petroleiphilum (strain ATCC BAA-1232 / LMG 22953 / PM1)</name>
    <dbReference type="NCBI Taxonomy" id="420662"/>
    <lineage>
        <taxon>Bacteria</taxon>
        <taxon>Pseudomonadati</taxon>
        <taxon>Pseudomonadota</taxon>
        <taxon>Betaproteobacteria</taxon>
        <taxon>Burkholderiales</taxon>
        <taxon>Sphaerotilaceae</taxon>
        <taxon>Methylibium</taxon>
    </lineage>
</organism>
<accession>A2SF50</accession>
<protein>
    <submittedName>
        <fullName evidence="2">Uncharacterized protein</fullName>
    </submittedName>
</protein>
<name>A2SF50_METPP</name>
<dbReference type="eggNOG" id="ENOG50318CZ">
    <property type="taxonomic scope" value="Bacteria"/>
</dbReference>
<dbReference type="KEGG" id="mpt:Mpe_A1227"/>
<feature type="chain" id="PRO_5002645402" evidence="1">
    <location>
        <begin position="25"/>
        <end position="101"/>
    </location>
</feature>
<dbReference type="Proteomes" id="UP000000366">
    <property type="component" value="Chromosome"/>
</dbReference>
<reference evidence="2 3" key="1">
    <citation type="journal article" date="2007" name="J. Bacteriol.">
        <title>Whole-genome analysis of the methyl tert-butyl ether-degrading beta-proteobacterium Methylibium petroleiphilum PM1.</title>
        <authorList>
            <person name="Kane S.R."/>
            <person name="Chakicherla A.Y."/>
            <person name="Chain P.S.G."/>
            <person name="Schmidt R."/>
            <person name="Shin M.W."/>
            <person name="Legler T.C."/>
            <person name="Scow K.M."/>
            <person name="Larimer F.W."/>
            <person name="Lucas S.M."/>
            <person name="Richardson P.M."/>
            <person name="Hristova K.R."/>
        </authorList>
    </citation>
    <scope>NUCLEOTIDE SEQUENCE [LARGE SCALE GENOMIC DNA]</scope>
    <source>
        <strain evidence="3">ATCC BAA-1232 / LMG 22953 / PM1</strain>
    </source>
</reference>
<dbReference type="STRING" id="420662.Mpe_A1227"/>
<proteinExistence type="predicted"/>
<sequence length="101" mass="11031">MRPSSVRGVLAVVAMVVAAPAVWAQDRADIDRTQIIGNRELPKVLYIVPWKKPLPGDLSGRPAVSVLDEALAPIDRDVFRRQLQYDAQLQPRPAGAAPARP</sequence>
<dbReference type="HOGENOM" id="CLU_174692_0_0_4"/>
<dbReference type="EMBL" id="CP000555">
    <property type="protein sequence ID" value="ABM94189.1"/>
    <property type="molecule type" value="Genomic_DNA"/>
</dbReference>
<keyword evidence="3" id="KW-1185">Reference proteome</keyword>